<organism evidence="1 2">
    <name type="scientific">Paenibacillus peoriae</name>
    <dbReference type="NCBI Taxonomy" id="59893"/>
    <lineage>
        <taxon>Bacteria</taxon>
        <taxon>Bacillati</taxon>
        <taxon>Bacillota</taxon>
        <taxon>Bacilli</taxon>
        <taxon>Bacillales</taxon>
        <taxon>Paenibacillaceae</taxon>
        <taxon>Paenibacillus</taxon>
    </lineage>
</organism>
<accession>A0ABU1Q9I9</accession>
<reference evidence="1 2" key="1">
    <citation type="submission" date="2023-07" db="EMBL/GenBank/DDBJ databases">
        <title>Sorghum-associated microbial communities from plants grown in Nebraska, USA.</title>
        <authorList>
            <person name="Schachtman D."/>
        </authorList>
    </citation>
    <scope>NUCLEOTIDE SEQUENCE [LARGE SCALE GENOMIC DNA]</scope>
    <source>
        <strain evidence="1 2">BE143</strain>
    </source>
</reference>
<dbReference type="RefSeq" id="WP_076293452.1">
    <property type="nucleotide sequence ID" value="NZ_JAVDUG010000001.1"/>
</dbReference>
<proteinExistence type="predicted"/>
<name>A0ABU1Q9I9_9BACL</name>
<dbReference type="Proteomes" id="UP001266807">
    <property type="component" value="Unassembled WGS sequence"/>
</dbReference>
<gene>
    <name evidence="1" type="ORF">J2W98_000543</name>
</gene>
<keyword evidence="2" id="KW-1185">Reference proteome</keyword>
<dbReference type="EMBL" id="JAVDUG010000001">
    <property type="protein sequence ID" value="MDR6776296.1"/>
    <property type="molecule type" value="Genomic_DNA"/>
</dbReference>
<evidence type="ECO:0000313" key="1">
    <source>
        <dbReference type="EMBL" id="MDR6776296.1"/>
    </source>
</evidence>
<sequence length="134" mass="15009">MITPSSINPDKTFIGKSGLMRRVNKFRVCGVDGSGPIGDVFYTPIDRSGKEGKEKSCYSGDFARWAVSEVNAQEPLKPGDRVVMHTCYEARKEKYKDKVWTVESEPWDLCGSEVVRLEGYSGGFATEYLKRVEA</sequence>
<comment type="caution">
    <text evidence="1">The sequence shown here is derived from an EMBL/GenBank/DDBJ whole genome shotgun (WGS) entry which is preliminary data.</text>
</comment>
<protein>
    <submittedName>
        <fullName evidence="1">Uncharacterized protein</fullName>
    </submittedName>
</protein>
<evidence type="ECO:0000313" key="2">
    <source>
        <dbReference type="Proteomes" id="UP001266807"/>
    </source>
</evidence>